<evidence type="ECO:0000313" key="2">
    <source>
        <dbReference type="EMBL" id="PBK84355.1"/>
    </source>
</evidence>
<reference evidence="3" key="1">
    <citation type="journal article" date="2017" name="Nat. Ecol. Evol.">
        <title>Genome expansion and lineage-specific genetic innovations in the forest pathogenic fungi Armillaria.</title>
        <authorList>
            <person name="Sipos G."/>
            <person name="Prasanna A.N."/>
            <person name="Walter M.C."/>
            <person name="O'Connor E."/>
            <person name="Balint B."/>
            <person name="Krizsan K."/>
            <person name="Kiss B."/>
            <person name="Hess J."/>
            <person name="Varga T."/>
            <person name="Slot J."/>
            <person name="Riley R."/>
            <person name="Boka B."/>
            <person name="Rigling D."/>
            <person name="Barry K."/>
            <person name="Lee J."/>
            <person name="Mihaltcheva S."/>
            <person name="LaButti K."/>
            <person name="Lipzen A."/>
            <person name="Waldron R."/>
            <person name="Moloney N.M."/>
            <person name="Sperisen C."/>
            <person name="Kredics L."/>
            <person name="Vagvoelgyi C."/>
            <person name="Patrignani A."/>
            <person name="Fitzpatrick D."/>
            <person name="Nagy I."/>
            <person name="Doyle S."/>
            <person name="Anderson J.B."/>
            <person name="Grigoriev I.V."/>
            <person name="Gueldener U."/>
            <person name="Muensterkoetter M."/>
            <person name="Nagy L.G."/>
        </authorList>
    </citation>
    <scope>NUCLEOTIDE SEQUENCE [LARGE SCALE GENOMIC DNA]</scope>
    <source>
        <strain evidence="3">Ar21-2</strain>
    </source>
</reference>
<dbReference type="STRING" id="47427.A0A2H3CMV6"/>
<proteinExistence type="predicted"/>
<evidence type="ECO:0000313" key="3">
    <source>
        <dbReference type="Proteomes" id="UP000217790"/>
    </source>
</evidence>
<organism evidence="2 3">
    <name type="scientific">Armillaria gallica</name>
    <name type="common">Bulbous honey fungus</name>
    <name type="synonym">Armillaria bulbosa</name>
    <dbReference type="NCBI Taxonomy" id="47427"/>
    <lineage>
        <taxon>Eukaryota</taxon>
        <taxon>Fungi</taxon>
        <taxon>Dikarya</taxon>
        <taxon>Basidiomycota</taxon>
        <taxon>Agaricomycotina</taxon>
        <taxon>Agaricomycetes</taxon>
        <taxon>Agaricomycetidae</taxon>
        <taxon>Agaricales</taxon>
        <taxon>Marasmiineae</taxon>
        <taxon>Physalacriaceae</taxon>
        <taxon>Armillaria</taxon>
    </lineage>
</organism>
<keyword evidence="1" id="KW-0175">Coiled coil</keyword>
<dbReference type="InParanoid" id="A0A2H3CMV6"/>
<keyword evidence="3" id="KW-1185">Reference proteome</keyword>
<feature type="coiled-coil region" evidence="1">
    <location>
        <begin position="9"/>
        <end position="43"/>
    </location>
</feature>
<gene>
    <name evidence="2" type="ORF">ARMGADRAFT_1037098</name>
</gene>
<dbReference type="OMA" id="MSECTKP"/>
<protein>
    <submittedName>
        <fullName evidence="2">Uncharacterized protein</fullName>
    </submittedName>
</protein>
<name>A0A2H3CMV6_ARMGA</name>
<sequence length="376" mass="41323">MPPTRLNVIRYAEQANQELRTDLAHTQEEVERLKGELEQAAGDGKRQEDALLRLIAGPGDASDKDNTGLARSLVCANETIQLLKEEVDRLGVMMAPDLGALTAHLTCAYCLGTLCSVMSECTKPIISRPSRAWKIEAMGRTLINRMPQSDGISGEAVRKPTFINGVDSFFGSSSWRSQFTWRELSLHPGWAMFRPQRVLLAFMIQVGRSVEGIISMVSFNTGAINVKVPKPRLAHTVEKVELSAKDFKSAIHQMRLMDVSCSLDNGVIVPTVNLIGRDCVPTGTHVDRVLSFPILDPNISIGDLLELVISAGLDHMTVNANNAACSRFCFQTMKTFADHGLIRDDWTSLAYQWHVDIGVASGPLGTTVIDKDIIHL</sequence>
<dbReference type="Proteomes" id="UP000217790">
    <property type="component" value="Unassembled WGS sequence"/>
</dbReference>
<dbReference type="AlphaFoldDB" id="A0A2H3CMV6"/>
<dbReference type="OrthoDB" id="2926738at2759"/>
<accession>A0A2H3CMV6</accession>
<evidence type="ECO:0000256" key="1">
    <source>
        <dbReference type="SAM" id="Coils"/>
    </source>
</evidence>
<dbReference type="EMBL" id="KZ293698">
    <property type="protein sequence ID" value="PBK84355.1"/>
    <property type="molecule type" value="Genomic_DNA"/>
</dbReference>